<feature type="transmembrane region" description="Helical" evidence="6">
    <location>
        <begin position="41"/>
        <end position="61"/>
    </location>
</feature>
<proteinExistence type="inferred from homology"/>
<feature type="transmembrane region" description="Helical" evidence="6">
    <location>
        <begin position="73"/>
        <end position="92"/>
    </location>
</feature>
<name>A0A9E7AGD6_9ACTO</name>
<gene>
    <name evidence="7" type="ORF">M3I41_01150</name>
</gene>
<keyword evidence="3 6" id="KW-0812">Transmembrane</keyword>
<feature type="transmembrane region" description="Helical" evidence="6">
    <location>
        <begin position="6"/>
        <end position="29"/>
    </location>
</feature>
<evidence type="ECO:0000256" key="2">
    <source>
        <dbReference type="ARBA" id="ARBA00008333"/>
    </source>
</evidence>
<evidence type="ECO:0000256" key="3">
    <source>
        <dbReference type="ARBA" id="ARBA00022692"/>
    </source>
</evidence>
<sequence>MSLFFANFIIALREGLEAALVVGVIAAYLAKIGRRDLFGKLTLGVLAAALVPLAIGAILTWGPQTLTFQAQEIIGGSLSLVAVAMVTWMIFWMGKNSRQMSQGLRDSLSASLEKDGRGWGIIWIAIFAVGREGIETALFIWATVRSAVEKSTPAIAAGVVGGLVVAMVLGYLIYRGGVRINLSMFFTVTGYFLIVVAAGIISYGLGDLQEASLLPGWAHHAWDVSDWVPQSSVNPLRWLYEVSVALFQVNPTPTWLQVIGWNIYFWPTLYFFARVAHAKLGKAPKVENKAG</sequence>
<feature type="transmembrane region" description="Helical" evidence="6">
    <location>
        <begin position="185"/>
        <end position="205"/>
    </location>
</feature>
<dbReference type="GO" id="GO:0033573">
    <property type="term" value="C:high-affinity iron permease complex"/>
    <property type="evidence" value="ECO:0007669"/>
    <property type="project" value="InterPro"/>
</dbReference>
<organism evidence="7 8">
    <name type="scientific">Actinomyces graevenitzii</name>
    <dbReference type="NCBI Taxonomy" id="55565"/>
    <lineage>
        <taxon>Bacteria</taxon>
        <taxon>Bacillati</taxon>
        <taxon>Actinomycetota</taxon>
        <taxon>Actinomycetes</taxon>
        <taxon>Actinomycetales</taxon>
        <taxon>Actinomycetaceae</taxon>
        <taxon>Actinomyces</taxon>
    </lineage>
</organism>
<evidence type="ECO:0000256" key="1">
    <source>
        <dbReference type="ARBA" id="ARBA00004141"/>
    </source>
</evidence>
<protein>
    <submittedName>
        <fullName evidence="7">FTR1 family protein</fullName>
    </submittedName>
</protein>
<evidence type="ECO:0000256" key="4">
    <source>
        <dbReference type="ARBA" id="ARBA00022989"/>
    </source>
</evidence>
<keyword evidence="5 6" id="KW-0472">Membrane</keyword>
<reference evidence="7" key="1">
    <citation type="submission" date="2022-05" db="EMBL/GenBank/DDBJ databases">
        <title>Using nanopore sequencing to obtain complete genomes from saliva samples.</title>
        <authorList>
            <person name="Baker J.L."/>
        </authorList>
    </citation>
    <scope>NUCLEOTIDE SEQUENCE</scope>
    <source>
        <strain evidence="7">JCVI-JB-Ag32</strain>
    </source>
</reference>
<dbReference type="PANTHER" id="PTHR31632">
    <property type="entry name" value="IRON TRANSPORTER FTH1"/>
    <property type="match status" value="1"/>
</dbReference>
<dbReference type="KEGG" id="agh:M3I41_01150"/>
<comment type="similarity">
    <text evidence="2">Belongs to the oxidase-dependent Fe transporter (OFeT) (TC 9.A.10.1) family.</text>
</comment>
<evidence type="ECO:0000256" key="6">
    <source>
        <dbReference type="SAM" id="Phobius"/>
    </source>
</evidence>
<feature type="transmembrane region" description="Helical" evidence="6">
    <location>
        <begin position="254"/>
        <end position="273"/>
    </location>
</feature>
<evidence type="ECO:0000313" key="7">
    <source>
        <dbReference type="EMBL" id="UQF79915.1"/>
    </source>
</evidence>
<dbReference type="GO" id="GO:0015093">
    <property type="term" value="F:ferrous iron transmembrane transporter activity"/>
    <property type="evidence" value="ECO:0007669"/>
    <property type="project" value="TreeGrafter"/>
</dbReference>
<dbReference type="InterPro" id="IPR004923">
    <property type="entry name" value="FTR1/Fip1/EfeU"/>
</dbReference>
<keyword evidence="4 6" id="KW-1133">Transmembrane helix</keyword>
<dbReference type="PANTHER" id="PTHR31632:SF2">
    <property type="entry name" value="PLASMA MEMBRANE IRON PERMEASE"/>
    <property type="match status" value="1"/>
</dbReference>
<accession>A0A9E7AGD6</accession>
<feature type="transmembrane region" description="Helical" evidence="6">
    <location>
        <begin position="154"/>
        <end position="173"/>
    </location>
</feature>
<comment type="subcellular location">
    <subcellularLocation>
        <location evidence="1">Membrane</location>
        <topology evidence="1">Multi-pass membrane protein</topology>
    </subcellularLocation>
</comment>
<dbReference type="Pfam" id="PF03239">
    <property type="entry name" value="FTR1"/>
    <property type="match status" value="1"/>
</dbReference>
<evidence type="ECO:0000313" key="8">
    <source>
        <dbReference type="Proteomes" id="UP000830236"/>
    </source>
</evidence>
<dbReference type="Proteomes" id="UP000830236">
    <property type="component" value="Chromosome"/>
</dbReference>
<dbReference type="NCBIfam" id="NF041756">
    <property type="entry name" value="EfeU"/>
    <property type="match status" value="1"/>
</dbReference>
<dbReference type="EMBL" id="CP097095">
    <property type="protein sequence ID" value="UQF79915.1"/>
    <property type="molecule type" value="Genomic_DNA"/>
</dbReference>
<feature type="transmembrane region" description="Helical" evidence="6">
    <location>
        <begin position="121"/>
        <end position="142"/>
    </location>
</feature>
<dbReference type="AlphaFoldDB" id="A0A9E7AGD6"/>
<evidence type="ECO:0000256" key="5">
    <source>
        <dbReference type="ARBA" id="ARBA00023136"/>
    </source>
</evidence>